<reference evidence="7 8" key="1">
    <citation type="submission" date="2019-04" db="EMBL/GenBank/DDBJ databases">
        <authorList>
            <person name="Grouzdev D.S."/>
            <person name="Nazina T.N."/>
        </authorList>
    </citation>
    <scope>NUCLEOTIDE SEQUENCE [LARGE SCALE GENOMIC DNA]</scope>
    <source>
        <strain evidence="7 8">SHC 3-19</strain>
    </source>
</reference>
<protein>
    <submittedName>
        <fullName evidence="7">Lytic murein transglycosylase</fullName>
    </submittedName>
</protein>
<dbReference type="Gene3D" id="1.10.1240.20">
    <property type="entry name" value="Lytic transglycosylase, superhelical linker domain"/>
    <property type="match status" value="1"/>
</dbReference>
<dbReference type="GO" id="GO:0004553">
    <property type="term" value="F:hydrolase activity, hydrolyzing O-glycosyl compounds"/>
    <property type="evidence" value="ECO:0007669"/>
    <property type="project" value="InterPro"/>
</dbReference>
<evidence type="ECO:0000256" key="3">
    <source>
        <dbReference type="SAM" id="MobiDB-lite"/>
    </source>
</evidence>
<feature type="compositionally biased region" description="Low complexity" evidence="3">
    <location>
        <begin position="668"/>
        <end position="681"/>
    </location>
</feature>
<dbReference type="STRING" id="1123377.GCA_000423885_00422"/>
<keyword evidence="8" id="KW-1185">Reference proteome</keyword>
<proteinExistence type="inferred from homology"/>
<dbReference type="InterPro" id="IPR012289">
    <property type="entry name" value="Lytic_TGlycosylase_superhlx_L"/>
</dbReference>
<dbReference type="CDD" id="cd13401">
    <property type="entry name" value="Slt70-like"/>
    <property type="match status" value="1"/>
</dbReference>
<dbReference type="Gene3D" id="1.10.530.10">
    <property type="match status" value="1"/>
</dbReference>
<dbReference type="InterPro" id="IPR023346">
    <property type="entry name" value="Lysozyme-like_dom_sf"/>
</dbReference>
<evidence type="ECO:0000256" key="1">
    <source>
        <dbReference type="ARBA" id="ARBA00007734"/>
    </source>
</evidence>
<name>A0A5R9PC73_9GAMM</name>
<dbReference type="SUPFAM" id="SSF48435">
    <property type="entry name" value="Bacterial muramidases"/>
    <property type="match status" value="1"/>
</dbReference>
<dbReference type="AlphaFoldDB" id="A0A5R9PC73"/>
<dbReference type="PANTHER" id="PTHR37423:SF5">
    <property type="entry name" value="SOLUBLE LYTIC MUREIN TRANSGLYCOSYLASE"/>
    <property type="match status" value="1"/>
</dbReference>
<dbReference type="Proteomes" id="UP000308508">
    <property type="component" value="Unassembled WGS sequence"/>
</dbReference>
<dbReference type="Pfam" id="PF01464">
    <property type="entry name" value="SLT"/>
    <property type="match status" value="1"/>
</dbReference>
<evidence type="ECO:0000313" key="7">
    <source>
        <dbReference type="EMBL" id="TLX21141.1"/>
    </source>
</evidence>
<feature type="signal peptide" evidence="4">
    <location>
        <begin position="1"/>
        <end position="23"/>
    </location>
</feature>
<evidence type="ECO:0000259" key="6">
    <source>
        <dbReference type="Pfam" id="PF14718"/>
    </source>
</evidence>
<dbReference type="InterPro" id="IPR008258">
    <property type="entry name" value="Transglycosylase_SLT_dom_1"/>
</dbReference>
<dbReference type="InterPro" id="IPR037061">
    <property type="entry name" value="Lytic_TGlycoase_superhlx_L_sf"/>
</dbReference>
<dbReference type="Pfam" id="PF14718">
    <property type="entry name" value="SLT_L"/>
    <property type="match status" value="1"/>
</dbReference>
<sequence>MHKIAPSLLLLSSLVAGTATVHAQSPTPRPAPLLQPAPVRIAPSDPALRAAFDSAASSSGLDDLALAGFSSQPLAGWLEYVALRGRMDTLPLARGNAFLAARRGEPVATAFRTDWLNALARRNEWQAFLDQWDASIDGAALRCLRLQALMAVNRADAQWTADAQALWRSSGRSLPAQCDAPFALLTAKGGLTDALRWERFDLAAADAQVGVMRAIAAGLPTADAALALQYAAYLDAPEAAVDGWPKTARSRLVASTALAKLAKTDPDRAEALLPGVAQALAFDEAGRSRVLYQVALWTAASYLPESARRLASVPASAYDDSLHEWRVREALSRSDWAAALAAIRRMPDAQRNDSRWLYFAARTSELTGDTAGARSLYAQAARKPDFHGFLAADRLEQPYALCPWLPAPTPALKQAVARDPNIIRAVQLFQLDRRGWAAREWNAALARFSDEQRRLAVEVAQDNGWFDRGVFGLVNVDGKRYPEEQRLYRLRFPLHHDATIRREAARNGLDPAWVAAEIRAESVFDPNARSGADARGLMQVLPATGAAVAAKTGLPWRGAEGLFDPDLNIAIGSAYLRQLMDRYGGKPYQVIAGYNAGPTPLNRWVSQRPAMDPDLWIETISYKETREYVARVLSFSTIYDWRLDGSAQRLTDRMLGLASGQRKAFACPAEPSAAPAAATKHAPAKRRR</sequence>
<evidence type="ECO:0000313" key="8">
    <source>
        <dbReference type="Proteomes" id="UP000308508"/>
    </source>
</evidence>
<comment type="caution">
    <text evidence="7">The sequence shown here is derived from an EMBL/GenBank/DDBJ whole genome shotgun (WGS) entry which is preliminary data.</text>
</comment>
<dbReference type="RefSeq" id="WP_138349404.1">
    <property type="nucleotide sequence ID" value="NZ_SROY01000005.1"/>
</dbReference>
<evidence type="ECO:0000256" key="4">
    <source>
        <dbReference type="SAM" id="SignalP"/>
    </source>
</evidence>
<organism evidence="7 8">
    <name type="scientific">Thermomonas fusca</name>
    <dbReference type="NCBI Taxonomy" id="215690"/>
    <lineage>
        <taxon>Bacteria</taxon>
        <taxon>Pseudomonadati</taxon>
        <taxon>Pseudomonadota</taxon>
        <taxon>Gammaproteobacteria</taxon>
        <taxon>Lysobacterales</taxon>
        <taxon>Lysobacteraceae</taxon>
        <taxon>Thermomonas</taxon>
    </lineage>
</organism>
<evidence type="ECO:0000259" key="5">
    <source>
        <dbReference type="Pfam" id="PF01464"/>
    </source>
</evidence>
<accession>A0A5R9PC73</accession>
<dbReference type="SUPFAM" id="SSF53955">
    <property type="entry name" value="Lysozyme-like"/>
    <property type="match status" value="1"/>
</dbReference>
<dbReference type="Gene3D" id="1.25.20.10">
    <property type="entry name" value="Bacterial muramidases"/>
    <property type="match status" value="1"/>
</dbReference>
<evidence type="ECO:0000256" key="2">
    <source>
        <dbReference type="ARBA" id="ARBA00022729"/>
    </source>
</evidence>
<feature type="chain" id="PRO_5024287743" evidence="4">
    <location>
        <begin position="24"/>
        <end position="688"/>
    </location>
</feature>
<dbReference type="EMBL" id="SROY01000005">
    <property type="protein sequence ID" value="TLX21141.1"/>
    <property type="molecule type" value="Genomic_DNA"/>
</dbReference>
<dbReference type="GO" id="GO:0042597">
    <property type="term" value="C:periplasmic space"/>
    <property type="evidence" value="ECO:0007669"/>
    <property type="project" value="InterPro"/>
</dbReference>
<feature type="domain" description="Transglycosylase SLT" evidence="5">
    <location>
        <begin position="500"/>
        <end position="614"/>
    </location>
</feature>
<dbReference type="InterPro" id="IPR008939">
    <property type="entry name" value="Lytic_TGlycosylase_superhlx_U"/>
</dbReference>
<dbReference type="PANTHER" id="PTHR37423">
    <property type="entry name" value="SOLUBLE LYTIC MUREIN TRANSGLYCOSYLASE-RELATED"/>
    <property type="match status" value="1"/>
</dbReference>
<keyword evidence="2 4" id="KW-0732">Signal</keyword>
<feature type="domain" description="Lytic transglycosylase superhelical linker" evidence="6">
    <location>
        <begin position="416"/>
        <end position="474"/>
    </location>
</feature>
<feature type="region of interest" description="Disordered" evidence="3">
    <location>
        <begin position="668"/>
        <end position="688"/>
    </location>
</feature>
<gene>
    <name evidence="7" type="ORF">E5S66_11540</name>
</gene>
<comment type="similarity">
    <text evidence="1">Belongs to the transglycosylase Slt family.</text>
</comment>